<feature type="region of interest" description="Disordered" evidence="1">
    <location>
        <begin position="37"/>
        <end position="114"/>
    </location>
</feature>
<protein>
    <submittedName>
        <fullName evidence="2">Uncharacterized protein</fullName>
    </submittedName>
</protein>
<evidence type="ECO:0000313" key="2">
    <source>
        <dbReference type="EMBL" id="OCH90398.1"/>
    </source>
</evidence>
<organism evidence="2 3">
    <name type="scientific">Obba rivulosa</name>
    <dbReference type="NCBI Taxonomy" id="1052685"/>
    <lineage>
        <taxon>Eukaryota</taxon>
        <taxon>Fungi</taxon>
        <taxon>Dikarya</taxon>
        <taxon>Basidiomycota</taxon>
        <taxon>Agaricomycotina</taxon>
        <taxon>Agaricomycetes</taxon>
        <taxon>Polyporales</taxon>
        <taxon>Gelatoporiaceae</taxon>
        <taxon>Obba</taxon>
    </lineage>
</organism>
<sequence length="382" mass="40975">MSSPYRTAMLSGLELAVAPGLSGNLRITCSDSELAPPLAAGPSTPPANIRRAFSTVSPLKRKRRDMTTDCNFGSPPRLAPLHIPATPHRPSPVVQQGATQSPTEPPAPPSPAPTEIICPTPTQEELVDEARALGVKVRDFAYEPHAVPPAAEVWRNPLHTLVLHDRYIRAAPSAQAAFRLSGKLLRRLLAAGWVTAEEARRHWRAEDWALLRAYDARRAAPHPFVCVPATPKPTRDYRTALRLETYGSAPDDVPEDEIYMPPDEPGMYSGPRAEDSPSGASDVRADKRRRTGADEGRASAGPSSQPLARRATEPAENPPSPPRPSSPAAPAPRHSSPASDYPPTEPATPAGSDVTPPPTPAPGPAPRRPPARLGRTQTLLRI</sequence>
<feature type="compositionally biased region" description="Pro residues" evidence="1">
    <location>
        <begin position="316"/>
        <end position="330"/>
    </location>
</feature>
<dbReference type="Proteomes" id="UP000250043">
    <property type="component" value="Unassembled WGS sequence"/>
</dbReference>
<gene>
    <name evidence="2" type="ORF">OBBRIDRAFT_835074</name>
</gene>
<reference evidence="2 3" key="1">
    <citation type="submission" date="2016-07" db="EMBL/GenBank/DDBJ databases">
        <title>Draft genome of the white-rot fungus Obba rivulosa 3A-2.</title>
        <authorList>
            <consortium name="DOE Joint Genome Institute"/>
            <person name="Miettinen O."/>
            <person name="Riley R."/>
            <person name="Acob R."/>
            <person name="Barry K."/>
            <person name="Cullen D."/>
            <person name="De Vries R."/>
            <person name="Hainaut M."/>
            <person name="Hatakka A."/>
            <person name="Henrissat B."/>
            <person name="Hilden K."/>
            <person name="Kuo R."/>
            <person name="Labutti K."/>
            <person name="Lipzen A."/>
            <person name="Makela M.R."/>
            <person name="Sandor L."/>
            <person name="Spatafora J.W."/>
            <person name="Grigoriev I.V."/>
            <person name="Hibbett D.S."/>
        </authorList>
    </citation>
    <scope>NUCLEOTIDE SEQUENCE [LARGE SCALE GENOMIC DNA]</scope>
    <source>
        <strain evidence="2 3">3A-2</strain>
    </source>
</reference>
<keyword evidence="3" id="KW-1185">Reference proteome</keyword>
<proteinExistence type="predicted"/>
<feature type="region of interest" description="Disordered" evidence="1">
    <location>
        <begin position="245"/>
        <end position="382"/>
    </location>
</feature>
<evidence type="ECO:0000313" key="3">
    <source>
        <dbReference type="Proteomes" id="UP000250043"/>
    </source>
</evidence>
<dbReference type="OrthoDB" id="3244491at2759"/>
<name>A0A8E2AU45_9APHY</name>
<feature type="compositionally biased region" description="Pro residues" evidence="1">
    <location>
        <begin position="103"/>
        <end position="112"/>
    </location>
</feature>
<dbReference type="AlphaFoldDB" id="A0A8E2AU45"/>
<feature type="compositionally biased region" description="Pro residues" evidence="1">
    <location>
        <begin position="355"/>
        <end position="368"/>
    </location>
</feature>
<evidence type="ECO:0000256" key="1">
    <source>
        <dbReference type="SAM" id="MobiDB-lite"/>
    </source>
</evidence>
<accession>A0A8E2AU45</accession>
<dbReference type="EMBL" id="KV722405">
    <property type="protein sequence ID" value="OCH90398.1"/>
    <property type="molecule type" value="Genomic_DNA"/>
</dbReference>